<evidence type="ECO:0000313" key="2">
    <source>
        <dbReference type="Proteomes" id="UP001239111"/>
    </source>
</evidence>
<name>A0ACC2NPD0_9HYME</name>
<accession>A0ACC2NPD0</accession>
<sequence>MPKFQCPRAFEINHGCFHKGDSITVSQCQELCENFYRNSVLTGYVAVCESNDECKCPLPPYESRFAHGGFNFGLGLTYSLADLEQSHQAQYLHGEYHHNGFSELRCGYRNELISDAECHQLCTDLQRDRGMFPNPWVICRPNSRCKCEDIDEGGAHIFVSLDLLEARYRCQMERGPAFAVRVWIEVHNGGCGLWSGISGLEFRCPRTYELTNENCIYQGMFINQTRCFELCQNIFLIAWHEQVTEAICENHLECKCVRWLSDSNDGVTIRRVKTLSDWETHRAREYYEYDEQPRITTDVRCGYYDGLITSHECHNLCSEFHRSIENVQNPAIICQMHSRCKCEVMDDNDNHFFVNLDTLEAQYYRRIEERIAANVRIWIEMHNQFLGQEDEWMDEVNNQNGLQQ</sequence>
<dbReference type="Proteomes" id="UP001239111">
    <property type="component" value="Chromosome 3"/>
</dbReference>
<protein>
    <submittedName>
        <fullName evidence="1">Uncharacterized protein</fullName>
    </submittedName>
</protein>
<reference evidence="1" key="1">
    <citation type="submission" date="2023-04" db="EMBL/GenBank/DDBJ databases">
        <title>A chromosome-level genome assembly of the parasitoid wasp Eretmocerus hayati.</title>
        <authorList>
            <person name="Zhong Y."/>
            <person name="Liu S."/>
            <person name="Liu Y."/>
        </authorList>
    </citation>
    <scope>NUCLEOTIDE SEQUENCE</scope>
    <source>
        <strain evidence="1">ZJU_SS_LIU_2023</strain>
    </source>
</reference>
<comment type="caution">
    <text evidence="1">The sequence shown here is derived from an EMBL/GenBank/DDBJ whole genome shotgun (WGS) entry which is preliminary data.</text>
</comment>
<evidence type="ECO:0000313" key="1">
    <source>
        <dbReference type="EMBL" id="KAJ8673105.1"/>
    </source>
</evidence>
<organism evidence="1 2">
    <name type="scientific">Eretmocerus hayati</name>
    <dbReference type="NCBI Taxonomy" id="131215"/>
    <lineage>
        <taxon>Eukaryota</taxon>
        <taxon>Metazoa</taxon>
        <taxon>Ecdysozoa</taxon>
        <taxon>Arthropoda</taxon>
        <taxon>Hexapoda</taxon>
        <taxon>Insecta</taxon>
        <taxon>Pterygota</taxon>
        <taxon>Neoptera</taxon>
        <taxon>Endopterygota</taxon>
        <taxon>Hymenoptera</taxon>
        <taxon>Apocrita</taxon>
        <taxon>Proctotrupomorpha</taxon>
        <taxon>Chalcidoidea</taxon>
        <taxon>Aphelinidae</taxon>
        <taxon>Aphelininae</taxon>
        <taxon>Eretmocerus</taxon>
    </lineage>
</organism>
<dbReference type="EMBL" id="CM056743">
    <property type="protein sequence ID" value="KAJ8673105.1"/>
    <property type="molecule type" value="Genomic_DNA"/>
</dbReference>
<gene>
    <name evidence="1" type="ORF">QAD02_004366</name>
</gene>
<keyword evidence="2" id="KW-1185">Reference proteome</keyword>
<proteinExistence type="predicted"/>